<dbReference type="Gene3D" id="1.20.890.10">
    <property type="entry name" value="cAMP-dependent protein kinase regulatory subunit, dimerization-anchoring domain"/>
    <property type="match status" value="1"/>
</dbReference>
<dbReference type="EMBL" id="CP111013">
    <property type="protein sequence ID" value="WAQ95585.1"/>
    <property type="molecule type" value="Genomic_DNA"/>
</dbReference>
<dbReference type="InterPro" id="IPR007858">
    <property type="entry name" value="Dpy-30_motif"/>
</dbReference>
<dbReference type="Proteomes" id="UP001164746">
    <property type="component" value="Chromosome 2"/>
</dbReference>
<protein>
    <submittedName>
        <fullName evidence="3">DYDC1-like protein</fullName>
    </submittedName>
</protein>
<proteinExistence type="inferred from homology"/>
<reference evidence="3" key="1">
    <citation type="submission" date="2022-11" db="EMBL/GenBank/DDBJ databases">
        <title>Centuries of genome instability and evolution in soft-shell clam transmissible cancer (bioRxiv).</title>
        <authorList>
            <person name="Hart S.F.M."/>
            <person name="Yonemitsu M.A."/>
            <person name="Giersch R.M."/>
            <person name="Beal B.F."/>
            <person name="Arriagada G."/>
            <person name="Davis B.W."/>
            <person name="Ostrander E.A."/>
            <person name="Goff S.P."/>
            <person name="Metzger M.J."/>
        </authorList>
    </citation>
    <scope>NUCLEOTIDE SEQUENCE</scope>
    <source>
        <strain evidence="3">MELC-2E11</strain>
        <tissue evidence="3">Siphon/mantle</tissue>
    </source>
</reference>
<feature type="region of interest" description="Disordered" evidence="2">
    <location>
        <begin position="126"/>
        <end position="233"/>
    </location>
</feature>
<evidence type="ECO:0000256" key="2">
    <source>
        <dbReference type="SAM" id="MobiDB-lite"/>
    </source>
</evidence>
<feature type="compositionally biased region" description="Polar residues" evidence="2">
    <location>
        <begin position="1"/>
        <end position="15"/>
    </location>
</feature>
<dbReference type="PANTHER" id="PTHR23356">
    <property type="entry name" value="DPY30-RELATED"/>
    <property type="match status" value="1"/>
</dbReference>
<dbReference type="PANTHER" id="PTHR23356:SF16">
    <property type="entry name" value="DPY30 DOMAIN CONTAINING 2"/>
    <property type="match status" value="1"/>
</dbReference>
<name>A0ABY7DKT2_MYAAR</name>
<dbReference type="CDD" id="cd22966">
    <property type="entry name" value="DD_DYDC-like"/>
    <property type="match status" value="1"/>
</dbReference>
<evidence type="ECO:0000313" key="4">
    <source>
        <dbReference type="Proteomes" id="UP001164746"/>
    </source>
</evidence>
<feature type="compositionally biased region" description="Basic and acidic residues" evidence="2">
    <location>
        <begin position="164"/>
        <end position="183"/>
    </location>
</feature>
<keyword evidence="4" id="KW-1185">Reference proteome</keyword>
<dbReference type="InterPro" id="IPR037856">
    <property type="entry name" value="Sdc1/DPY30"/>
</dbReference>
<dbReference type="Pfam" id="PF05186">
    <property type="entry name" value="Dpy-30"/>
    <property type="match status" value="1"/>
</dbReference>
<evidence type="ECO:0000313" key="3">
    <source>
        <dbReference type="EMBL" id="WAQ95585.1"/>
    </source>
</evidence>
<sequence>MSWVKSSPGSLGRTSQSRRHQQCGDGGRVCWGPPATGSPSRSCPPLTWYRYLRTGAPARPSRGDHSCHPDLVGRNKRNMDTAYLKQTLGDSLSRCLSEVSEKRPRDPIEYISQWLYKYKKAEVEELEQQRKDYERDQLEEERAKKETTSPTKLPVVMEAQEPSEEAKAEAERAAEQQAAEEKAAAGGEETEGTKPPSEEPKPEDPPTQEPEGQEPAPDAGQEPATEPPAEDAS</sequence>
<gene>
    <name evidence="3" type="ORF">MAR_028275</name>
</gene>
<feature type="compositionally biased region" description="Basic and acidic residues" evidence="2">
    <location>
        <begin position="126"/>
        <end position="147"/>
    </location>
</feature>
<accession>A0ABY7DKT2</accession>
<organism evidence="3 4">
    <name type="scientific">Mya arenaria</name>
    <name type="common">Soft-shell clam</name>
    <dbReference type="NCBI Taxonomy" id="6604"/>
    <lineage>
        <taxon>Eukaryota</taxon>
        <taxon>Metazoa</taxon>
        <taxon>Spiralia</taxon>
        <taxon>Lophotrochozoa</taxon>
        <taxon>Mollusca</taxon>
        <taxon>Bivalvia</taxon>
        <taxon>Autobranchia</taxon>
        <taxon>Heteroconchia</taxon>
        <taxon>Euheterodonta</taxon>
        <taxon>Imparidentia</taxon>
        <taxon>Neoheterodontei</taxon>
        <taxon>Myida</taxon>
        <taxon>Myoidea</taxon>
        <taxon>Myidae</taxon>
        <taxon>Mya</taxon>
    </lineage>
</organism>
<dbReference type="InterPro" id="IPR049630">
    <property type="entry name" value="DYDC-like_DD"/>
</dbReference>
<evidence type="ECO:0000256" key="1">
    <source>
        <dbReference type="ARBA" id="ARBA00010849"/>
    </source>
</evidence>
<comment type="similarity">
    <text evidence="1">Belongs to the dpy-30 family.</text>
</comment>
<feature type="region of interest" description="Disordered" evidence="2">
    <location>
        <begin position="1"/>
        <end position="42"/>
    </location>
</feature>